<keyword evidence="2" id="KW-1185">Reference proteome</keyword>
<dbReference type="RefSeq" id="WP_024330679.1">
    <property type="nucleotide sequence ID" value="NZ_JASOXK010000001.1"/>
</dbReference>
<accession>A0A2I1IQ80</accession>
<comment type="caution">
    <text evidence="1">The sequence shown here is derived from an EMBL/GenBank/DDBJ whole genome shotgun (WGS) entry which is preliminary data.</text>
</comment>
<dbReference type="Proteomes" id="UP000235122">
    <property type="component" value="Unassembled WGS sequence"/>
</dbReference>
<name>A0A2I1IQ80_9ACTO</name>
<proteinExistence type="predicted"/>
<evidence type="ECO:0000313" key="1">
    <source>
        <dbReference type="EMBL" id="PKY73286.1"/>
    </source>
</evidence>
<gene>
    <name evidence="1" type="ORF">CYJ19_01470</name>
</gene>
<dbReference type="EMBL" id="PKKO01000001">
    <property type="protein sequence ID" value="PKY73286.1"/>
    <property type="molecule type" value="Genomic_DNA"/>
</dbReference>
<protein>
    <submittedName>
        <fullName evidence="1">Uncharacterized protein</fullName>
    </submittedName>
</protein>
<evidence type="ECO:0000313" key="2">
    <source>
        <dbReference type="Proteomes" id="UP000235122"/>
    </source>
</evidence>
<reference evidence="1 2" key="1">
    <citation type="submission" date="2017-12" db="EMBL/GenBank/DDBJ databases">
        <title>Phylogenetic diversity of female urinary microbiome.</title>
        <authorList>
            <person name="Thomas-White K."/>
            <person name="Wolfe A.J."/>
        </authorList>
    </citation>
    <scope>NUCLEOTIDE SEQUENCE [LARGE SCALE GENOMIC DNA]</scope>
    <source>
        <strain evidence="1 2">UMB0402</strain>
    </source>
</reference>
<sequence length="143" mass="15160">MSAQIVDTKNAKYPLTLDPDAGWWAATAAKCAVDIAPLVATGGAAVASRVPKLVSFLNKLRKTKKIAAAIDKIGGMEKAVKAIAKKAVQVLRSKVVQSVRKHLPSVTLNSKDKALISAAWPIVADWIWDLLGFGGCKQLVTGK</sequence>
<dbReference type="AlphaFoldDB" id="A0A2I1IQ80"/>
<organism evidence="1 2">
    <name type="scientific">Winkia neuii</name>
    <dbReference type="NCBI Taxonomy" id="33007"/>
    <lineage>
        <taxon>Bacteria</taxon>
        <taxon>Bacillati</taxon>
        <taxon>Actinomycetota</taxon>
        <taxon>Actinomycetes</taxon>
        <taxon>Actinomycetales</taxon>
        <taxon>Actinomycetaceae</taxon>
        <taxon>Winkia</taxon>
    </lineage>
</organism>